<dbReference type="Proteomes" id="UP000249886">
    <property type="component" value="Unassembled WGS sequence"/>
</dbReference>
<dbReference type="AlphaFoldDB" id="A0A6H9XBI0"/>
<evidence type="ECO:0000313" key="1">
    <source>
        <dbReference type="EMBL" id="SPW28442.1"/>
    </source>
</evidence>
<gene>
    <name evidence="1" type="primary">yngHB</name>
    <name evidence="1" type="ORF">NCTC10254_01385</name>
</gene>
<name>A0A6H9XBI0_9CORY</name>
<sequence>MKIYAPFAGIVHYHVAAGDTVTTGQKLASVEATKLEAAVIAPGPGVVVELSVADFGDVVGGQALVELADGSEPATLVGEGK</sequence>
<dbReference type="RefSeq" id="WP_005527051.1">
    <property type="nucleotide sequence ID" value="NZ_CAUOLB010000033.1"/>
</dbReference>
<dbReference type="EMBL" id="UARK01000010">
    <property type="protein sequence ID" value="SPW28442.1"/>
    <property type="molecule type" value="Genomic_DNA"/>
</dbReference>
<dbReference type="Gene3D" id="2.40.50.100">
    <property type="match status" value="1"/>
</dbReference>
<organism evidence="1 2">
    <name type="scientific">Corynebacterium matruchotii</name>
    <dbReference type="NCBI Taxonomy" id="43768"/>
    <lineage>
        <taxon>Bacteria</taxon>
        <taxon>Bacillati</taxon>
        <taxon>Actinomycetota</taxon>
        <taxon>Actinomycetes</taxon>
        <taxon>Mycobacteriales</taxon>
        <taxon>Corynebacteriaceae</taxon>
        <taxon>Corynebacterium</taxon>
    </lineage>
</organism>
<dbReference type="InterPro" id="IPR000089">
    <property type="entry name" value="Biotin_lipoyl"/>
</dbReference>
<dbReference type="InterPro" id="IPR011053">
    <property type="entry name" value="Single_hybrid_motif"/>
</dbReference>
<accession>A0A6H9XBI0</accession>
<protein>
    <submittedName>
        <fullName evidence="1">Putative biotin carboxyl carrier protein</fullName>
    </submittedName>
</protein>
<dbReference type="CDD" id="cd06850">
    <property type="entry name" value="biotinyl_domain"/>
    <property type="match status" value="1"/>
</dbReference>
<dbReference type="GeneID" id="84574833"/>
<evidence type="ECO:0000313" key="2">
    <source>
        <dbReference type="Proteomes" id="UP000249886"/>
    </source>
</evidence>
<dbReference type="Pfam" id="PF00364">
    <property type="entry name" value="Biotin_lipoyl"/>
    <property type="match status" value="1"/>
</dbReference>
<reference evidence="1 2" key="1">
    <citation type="submission" date="2018-06" db="EMBL/GenBank/DDBJ databases">
        <authorList>
            <consortium name="Pathogen Informatics"/>
            <person name="Doyle S."/>
        </authorList>
    </citation>
    <scope>NUCLEOTIDE SEQUENCE [LARGE SCALE GENOMIC DNA]</scope>
    <source>
        <strain evidence="1 2">NCTC10254</strain>
    </source>
</reference>
<dbReference type="SUPFAM" id="SSF51230">
    <property type="entry name" value="Single hybrid motif"/>
    <property type="match status" value="1"/>
</dbReference>
<proteinExistence type="predicted"/>
<comment type="caution">
    <text evidence="1">The sequence shown here is derived from an EMBL/GenBank/DDBJ whole genome shotgun (WGS) entry which is preliminary data.</text>
</comment>